<organism evidence="4 5">
    <name type="scientific">Pseudomonas straminea</name>
    <dbReference type="NCBI Taxonomy" id="47882"/>
    <lineage>
        <taxon>Bacteria</taxon>
        <taxon>Pseudomonadati</taxon>
        <taxon>Pseudomonadota</taxon>
        <taxon>Gammaproteobacteria</taxon>
        <taxon>Pseudomonadales</taxon>
        <taxon>Pseudomonadaceae</taxon>
        <taxon>Phytopseudomonas</taxon>
    </lineage>
</organism>
<dbReference type="Proteomes" id="UP000243950">
    <property type="component" value="Unassembled WGS sequence"/>
</dbReference>
<dbReference type="AlphaFoldDB" id="A0A1I1WB45"/>
<evidence type="ECO:0000256" key="1">
    <source>
        <dbReference type="PROSITE-ProRule" id="PRU00703"/>
    </source>
</evidence>
<keyword evidence="1" id="KW-0129">CBS domain</keyword>
<reference evidence="5" key="1">
    <citation type="submission" date="2016-10" db="EMBL/GenBank/DDBJ databases">
        <authorList>
            <person name="Varghese N."/>
            <person name="Submissions S."/>
        </authorList>
    </citation>
    <scope>NUCLEOTIDE SEQUENCE [LARGE SCALE GENOMIC DNA]</scope>
    <source>
        <strain evidence="5">JCM 2783</strain>
    </source>
</reference>
<keyword evidence="5" id="KW-1185">Reference proteome</keyword>
<evidence type="ECO:0000256" key="2">
    <source>
        <dbReference type="SAM" id="MobiDB-lite"/>
    </source>
</evidence>
<dbReference type="SUPFAM" id="SSF54631">
    <property type="entry name" value="CBS-domain pair"/>
    <property type="match status" value="1"/>
</dbReference>
<feature type="domain" description="CBS" evidence="3">
    <location>
        <begin position="137"/>
        <end position="194"/>
    </location>
</feature>
<feature type="region of interest" description="Disordered" evidence="2">
    <location>
        <begin position="77"/>
        <end position="106"/>
    </location>
</feature>
<gene>
    <name evidence="4" type="ORF">SAMN05216372_105374</name>
</gene>
<evidence type="ECO:0000259" key="3">
    <source>
        <dbReference type="PROSITE" id="PS51371"/>
    </source>
</evidence>
<name>A0A1I1WB45_PSEOC</name>
<feature type="compositionally biased region" description="Acidic residues" evidence="2">
    <location>
        <begin position="82"/>
        <end position="102"/>
    </location>
</feature>
<evidence type="ECO:0000313" key="5">
    <source>
        <dbReference type="Proteomes" id="UP000243950"/>
    </source>
</evidence>
<dbReference type="PROSITE" id="PS51371">
    <property type="entry name" value="CBS"/>
    <property type="match status" value="1"/>
</dbReference>
<evidence type="ECO:0000313" key="4">
    <source>
        <dbReference type="EMBL" id="SFD92332.1"/>
    </source>
</evidence>
<dbReference type="Gene3D" id="3.10.580.10">
    <property type="entry name" value="CBS-domain"/>
    <property type="match status" value="1"/>
</dbReference>
<dbReference type="EMBL" id="FOMO01000005">
    <property type="protein sequence ID" value="SFD92332.1"/>
    <property type="molecule type" value="Genomic_DNA"/>
</dbReference>
<protein>
    <submittedName>
        <fullName evidence="4">CBS domain-containing protein</fullName>
    </submittedName>
</protein>
<dbReference type="SMART" id="SM00116">
    <property type="entry name" value="CBS"/>
    <property type="match status" value="1"/>
</dbReference>
<dbReference type="InterPro" id="IPR000644">
    <property type="entry name" value="CBS_dom"/>
</dbReference>
<proteinExistence type="predicted"/>
<sequence length="372" mass="42274">MSREERNKRLKAIKESLDTGWEVTGVSVRDFISWFGAERRGNMVSYVIRKVLKEFELETFPDFDTVPLDAKISFKLITSPDQDNDQSEETPDETSESFDDINPEATASDGDIETAQALLVTGALHEPAFRLSRLVSAHNKPVCVKPDSSLKEAVTLMLRHDFSQLPVMTNERDVKGIVSWESIGTALFFESEKSPMYVRECMVSHNEMPAASSIFIAIPHIVQHSYILVRDLDKTISGIITTADLSLQFKQLSEPFLLLAEIENHVRALIDGKFTQHELAQFKAPGDDERLIETVADLTFGEYIRIFENPISWAKTKLQIDRATFISELEKIRVIRNDVMHFDPDGMTPEKHELLTKFVHFIHAIKKLHSSP</sequence>
<dbReference type="InterPro" id="IPR046342">
    <property type="entry name" value="CBS_dom_sf"/>
</dbReference>
<dbReference type="Pfam" id="PF00571">
    <property type="entry name" value="CBS"/>
    <property type="match status" value="1"/>
</dbReference>
<accession>A0A1I1WB45</accession>
<dbReference type="RefSeq" id="WP_244154166.1">
    <property type="nucleotide sequence ID" value="NZ_BSSG01000005.1"/>
</dbReference>